<evidence type="ECO:0000313" key="2">
    <source>
        <dbReference type="Proteomes" id="UP000036410"/>
    </source>
</evidence>
<proteinExistence type="predicted"/>
<accession>A0A806TF30</accession>
<sequence>MKKEEKVEAEEVLCRLFKGGKIKHVGDGIRSDYFRLKIQAADGQPLVITAENKWTVSPIRSFFSLIAKQEEITDIFLGEQEPHLTLQFTSGVLLTIFGVDNLYESWQAGTDSQDWLVVACPGGDVAVWSPENEENV</sequence>
<name>A0A806TF30_PRIMG</name>
<reference evidence="1 2" key="1">
    <citation type="submission" date="2015-01" db="EMBL/GenBank/DDBJ databases">
        <title>Genome sequence of bacillus megaterium Q3.</title>
        <authorList>
            <person name="Wang Y."/>
            <person name="Luo K."/>
            <person name="Bai L."/>
            <person name="Luo F."/>
        </authorList>
    </citation>
    <scope>NUCLEOTIDE SEQUENCE [LARGE SCALE GENOMIC DNA]</scope>
    <source>
        <strain evidence="1 2">Q3</strain>
    </source>
</reference>
<dbReference type="AlphaFoldDB" id="A0A806TF30"/>
<organism evidence="1 2">
    <name type="scientific">Priestia megaterium Q3</name>
    <dbReference type="NCBI Taxonomy" id="1452722"/>
    <lineage>
        <taxon>Bacteria</taxon>
        <taxon>Bacillati</taxon>
        <taxon>Bacillota</taxon>
        <taxon>Bacilli</taxon>
        <taxon>Bacillales</taxon>
        <taxon>Bacillaceae</taxon>
        <taxon>Priestia</taxon>
    </lineage>
</organism>
<dbReference type="Proteomes" id="UP000036410">
    <property type="component" value="Chromosome"/>
</dbReference>
<dbReference type="EMBL" id="CP010586">
    <property type="protein sequence ID" value="AKP76690.1"/>
    <property type="molecule type" value="Genomic_DNA"/>
</dbReference>
<dbReference type="RefSeq" id="WP_049163947.1">
    <property type="nucleotide sequence ID" value="NZ_CP010586.1"/>
</dbReference>
<protein>
    <submittedName>
        <fullName evidence="1">Uncharacterized protein</fullName>
    </submittedName>
</protein>
<evidence type="ECO:0000313" key="1">
    <source>
        <dbReference type="EMBL" id="AKP76690.1"/>
    </source>
</evidence>
<gene>
    <name evidence="1" type="ORF">AS52_01725</name>
</gene>